<evidence type="ECO:0000313" key="2">
    <source>
        <dbReference type="Proteomes" id="UP000499080"/>
    </source>
</evidence>
<dbReference type="Gene3D" id="1.25.10.10">
    <property type="entry name" value="Leucine-rich Repeat Variant"/>
    <property type="match status" value="2"/>
</dbReference>
<dbReference type="Pfam" id="PF12755">
    <property type="entry name" value="Vac14_Fab1_bd"/>
    <property type="match status" value="1"/>
</dbReference>
<dbReference type="PANTHER" id="PTHR16023:SF0">
    <property type="entry name" value="PROTEIN VAC14 HOMOLOG"/>
    <property type="match status" value="1"/>
</dbReference>
<proteinExistence type="predicted"/>
<dbReference type="SUPFAM" id="SSF48371">
    <property type="entry name" value="ARM repeat"/>
    <property type="match status" value="1"/>
</dbReference>
<comment type="caution">
    <text evidence="1">The sequence shown here is derived from an EMBL/GenBank/DDBJ whole genome shotgun (WGS) entry which is preliminary data.</text>
</comment>
<name>A0A4Y2KFF8_ARAVE</name>
<dbReference type="AlphaFoldDB" id="A0A4Y2KFF8"/>
<dbReference type="Proteomes" id="UP000499080">
    <property type="component" value="Unassembled WGS sequence"/>
</dbReference>
<organism evidence="1 2">
    <name type="scientific">Araneus ventricosus</name>
    <name type="common">Orbweaver spider</name>
    <name type="synonym">Epeira ventricosa</name>
    <dbReference type="NCBI Taxonomy" id="182803"/>
    <lineage>
        <taxon>Eukaryota</taxon>
        <taxon>Metazoa</taxon>
        <taxon>Ecdysozoa</taxon>
        <taxon>Arthropoda</taxon>
        <taxon>Chelicerata</taxon>
        <taxon>Arachnida</taxon>
        <taxon>Araneae</taxon>
        <taxon>Araneomorphae</taxon>
        <taxon>Entelegynae</taxon>
        <taxon>Araneoidea</taxon>
        <taxon>Araneidae</taxon>
        <taxon>Araneus</taxon>
    </lineage>
</organism>
<dbReference type="GO" id="GO:0070772">
    <property type="term" value="C:PAS complex"/>
    <property type="evidence" value="ECO:0007669"/>
    <property type="project" value="InterPro"/>
</dbReference>
<reference evidence="1 2" key="1">
    <citation type="journal article" date="2019" name="Sci. Rep.">
        <title>Orb-weaving spider Araneus ventricosus genome elucidates the spidroin gene catalogue.</title>
        <authorList>
            <person name="Kono N."/>
            <person name="Nakamura H."/>
            <person name="Ohtoshi R."/>
            <person name="Moran D.A.P."/>
            <person name="Shinohara A."/>
            <person name="Yoshida Y."/>
            <person name="Fujiwara M."/>
            <person name="Mori M."/>
            <person name="Tomita M."/>
            <person name="Arakawa K."/>
        </authorList>
    </citation>
    <scope>NUCLEOTIDE SEQUENCE [LARGE SCALE GENOMIC DNA]</scope>
</reference>
<protein>
    <submittedName>
        <fullName evidence="1">Protein VAC14</fullName>
    </submittedName>
</protein>
<dbReference type="GO" id="GO:0010008">
    <property type="term" value="C:endosome membrane"/>
    <property type="evidence" value="ECO:0007669"/>
    <property type="project" value="TreeGrafter"/>
</dbReference>
<keyword evidence="2" id="KW-1185">Reference proteome</keyword>
<dbReference type="InterPro" id="IPR016024">
    <property type="entry name" value="ARM-type_fold"/>
</dbReference>
<dbReference type="InterPro" id="IPR026825">
    <property type="entry name" value="Vac14"/>
</dbReference>
<accession>A0A4Y2KFF8</accession>
<dbReference type="OrthoDB" id="5574975at2759"/>
<dbReference type="GO" id="GO:0006661">
    <property type="term" value="P:phosphatidylinositol biosynthetic process"/>
    <property type="evidence" value="ECO:0007669"/>
    <property type="project" value="InterPro"/>
</dbReference>
<gene>
    <name evidence="1" type="primary">Vac14_1</name>
    <name evidence="1" type="ORF">AVEN_245323_1</name>
</gene>
<evidence type="ECO:0000313" key="1">
    <source>
        <dbReference type="EMBL" id="GBN00640.1"/>
    </source>
</evidence>
<dbReference type="EMBL" id="BGPR01004534">
    <property type="protein sequence ID" value="GBN00640.1"/>
    <property type="molecule type" value="Genomic_DNA"/>
</dbReference>
<dbReference type="PANTHER" id="PTHR16023">
    <property type="entry name" value="TAX1 BINDING PROTEIN-RELATED"/>
    <property type="match status" value="1"/>
</dbReference>
<sequence>MSEKDYAPLSTYCVRALNDKLYEKRKTAALEIEKMVKDFQRVGETGEIRKLLRVLGQDFTLSQNVNSRKGGLIGLAAMSVALGKDTSLFVDDLVQPVLSCFNDQDTRVRYYACETLYNIIKVARGSVLPFFPEIFDALSRLSADPDQNVKNGSELVDRLLKDIVAESSSFDLPAFIPLLRERICSKNPFTRQFIISWVSSLDSVADINMIVFLPEILDGLFVILGDPLAEIRKMCESVLGEFLRSIIENPKRVNFNDMVNILTIHANSTEELVQFTALTWLKEFVRLAGCSLLPYASGILTAVLPNLAQDTESRRSIL</sequence>
<dbReference type="InterPro" id="IPR011989">
    <property type="entry name" value="ARM-like"/>
</dbReference>